<accession>A0A4Z0LVP0</accession>
<organism evidence="1 2">
    <name type="scientific">Mangrovimicrobium sediminis</name>
    <dbReference type="NCBI Taxonomy" id="2562682"/>
    <lineage>
        <taxon>Bacteria</taxon>
        <taxon>Pseudomonadati</taxon>
        <taxon>Pseudomonadota</taxon>
        <taxon>Gammaproteobacteria</taxon>
        <taxon>Cellvibrionales</taxon>
        <taxon>Halieaceae</taxon>
        <taxon>Mangrovimicrobium</taxon>
    </lineage>
</organism>
<gene>
    <name evidence="1" type="ORF">E4634_18885</name>
</gene>
<dbReference type="Proteomes" id="UP000298050">
    <property type="component" value="Unassembled WGS sequence"/>
</dbReference>
<evidence type="ECO:0000313" key="1">
    <source>
        <dbReference type="EMBL" id="TGD71339.1"/>
    </source>
</evidence>
<reference evidence="1 2" key="1">
    <citation type="submission" date="2019-04" db="EMBL/GenBank/DDBJ databases">
        <title>Taxonomy of novel Haliea sp. from mangrove soil of West Coast of India.</title>
        <authorList>
            <person name="Verma A."/>
            <person name="Kumar P."/>
            <person name="Krishnamurthi S."/>
        </authorList>
    </citation>
    <scope>NUCLEOTIDE SEQUENCE [LARGE SCALE GENOMIC DNA]</scope>
    <source>
        <strain evidence="1 2">SAOS-164</strain>
    </source>
</reference>
<dbReference type="OrthoDB" id="1495423at2"/>
<comment type="caution">
    <text evidence="1">The sequence shown here is derived from an EMBL/GenBank/DDBJ whole genome shotgun (WGS) entry which is preliminary data.</text>
</comment>
<sequence length="109" mass="11518">MPIANCIVSASCQFGSEDLCESWGRESGVGATEMTVNVVVADRQYGKPYPVMATLYLPTAWSPSALSSLQLGLVRALARHFGVPLDGVHVITCPVASGHVVEAGAEQTW</sequence>
<dbReference type="RefSeq" id="WP_135446231.1">
    <property type="nucleotide sequence ID" value="NZ_SRLE01000014.1"/>
</dbReference>
<name>A0A4Z0LVP0_9GAMM</name>
<proteinExistence type="predicted"/>
<dbReference type="EMBL" id="SRLE01000014">
    <property type="protein sequence ID" value="TGD71339.1"/>
    <property type="molecule type" value="Genomic_DNA"/>
</dbReference>
<dbReference type="AlphaFoldDB" id="A0A4Z0LVP0"/>
<evidence type="ECO:0000313" key="2">
    <source>
        <dbReference type="Proteomes" id="UP000298050"/>
    </source>
</evidence>
<protein>
    <submittedName>
        <fullName evidence="1">Uncharacterized protein</fullName>
    </submittedName>
</protein>
<keyword evidence="2" id="KW-1185">Reference proteome</keyword>